<dbReference type="Pfam" id="PF13432">
    <property type="entry name" value="TPR_16"/>
    <property type="match status" value="1"/>
</dbReference>
<keyword evidence="3" id="KW-1185">Reference proteome</keyword>
<proteinExistence type="predicted"/>
<name>A0AA86S4A3_9FABA</name>
<dbReference type="SUPFAM" id="SSF48452">
    <property type="entry name" value="TPR-like"/>
    <property type="match status" value="1"/>
</dbReference>
<gene>
    <name evidence="2" type="ORF">AYBTSS11_LOCUS3049</name>
</gene>
<evidence type="ECO:0000256" key="1">
    <source>
        <dbReference type="PROSITE-ProRule" id="PRU00339"/>
    </source>
</evidence>
<reference evidence="2" key="1">
    <citation type="submission" date="2023-10" db="EMBL/GenBank/DDBJ databases">
        <authorList>
            <person name="Domelevo Entfellner J.-B."/>
        </authorList>
    </citation>
    <scope>NUCLEOTIDE SEQUENCE</scope>
</reference>
<dbReference type="SMART" id="SM00028">
    <property type="entry name" value="TPR"/>
    <property type="match status" value="4"/>
</dbReference>
<organism evidence="2 3">
    <name type="scientific">Sphenostylis stenocarpa</name>
    <dbReference type="NCBI Taxonomy" id="92480"/>
    <lineage>
        <taxon>Eukaryota</taxon>
        <taxon>Viridiplantae</taxon>
        <taxon>Streptophyta</taxon>
        <taxon>Embryophyta</taxon>
        <taxon>Tracheophyta</taxon>
        <taxon>Spermatophyta</taxon>
        <taxon>Magnoliopsida</taxon>
        <taxon>eudicotyledons</taxon>
        <taxon>Gunneridae</taxon>
        <taxon>Pentapetalae</taxon>
        <taxon>rosids</taxon>
        <taxon>fabids</taxon>
        <taxon>Fabales</taxon>
        <taxon>Fabaceae</taxon>
        <taxon>Papilionoideae</taxon>
        <taxon>50 kb inversion clade</taxon>
        <taxon>NPAAA clade</taxon>
        <taxon>indigoferoid/millettioid clade</taxon>
        <taxon>Phaseoleae</taxon>
        <taxon>Sphenostylis</taxon>
    </lineage>
</organism>
<dbReference type="Proteomes" id="UP001189624">
    <property type="component" value="Chromosome 1"/>
</dbReference>
<dbReference type="EMBL" id="OY731398">
    <property type="protein sequence ID" value="CAJ1896652.1"/>
    <property type="molecule type" value="Genomic_DNA"/>
</dbReference>
<sequence length="357" mass="40611">MFSLTSPTRVLPMDSLPKLRHSNSTLNISPFPTPLSSSLSFRSRPPQHFPSSSSFRLPSIRACSSRSSNHPSKNASSLTPLLQTLNSFLAPLAQTTCIVVAAAAFFFMRFHHTPAFAATLSPPTADTEPTLTEEEAKRVLEERLSANPADSDALRALMECKIKARKIDEAFDVLDRLIELQPEEYEWPLLKANMLIYNDDHAAARELFEEILKKDPLRVEAFHGIVMATAQLNEPLRALLKRVEEATEACKKQNRDSDVRDFKLLIAQIKVMEGDFPEALKAYQDLVKEEPRDFRPYLCQGIIYTLLKKKDEADKQFDKFRRLVPKDHPYKEYFEDNMFATKFFSQKLEREGAGARG</sequence>
<accession>A0AA86S4A3</accession>
<evidence type="ECO:0000313" key="2">
    <source>
        <dbReference type="EMBL" id="CAJ1896652.1"/>
    </source>
</evidence>
<dbReference type="PANTHER" id="PTHR26312:SF67">
    <property type="entry name" value="PROTEIN SLOW GREEN 1, CHLOROPLASTIC"/>
    <property type="match status" value="1"/>
</dbReference>
<evidence type="ECO:0008006" key="4">
    <source>
        <dbReference type="Google" id="ProtNLM"/>
    </source>
</evidence>
<keyword evidence="1" id="KW-0802">TPR repeat</keyword>
<dbReference type="AlphaFoldDB" id="A0AA86S4A3"/>
<dbReference type="PROSITE" id="PS50005">
    <property type="entry name" value="TPR"/>
    <property type="match status" value="1"/>
</dbReference>
<dbReference type="Gramene" id="rna-AYBTSS11_LOCUS3049">
    <property type="protein sequence ID" value="CAJ1896652.1"/>
    <property type="gene ID" value="gene-AYBTSS11_LOCUS3049"/>
</dbReference>
<dbReference type="Pfam" id="PF14559">
    <property type="entry name" value="TPR_19"/>
    <property type="match status" value="1"/>
</dbReference>
<dbReference type="InterPro" id="IPR019734">
    <property type="entry name" value="TPR_rpt"/>
</dbReference>
<feature type="repeat" description="TPR" evidence="1">
    <location>
        <begin position="151"/>
        <end position="184"/>
    </location>
</feature>
<dbReference type="GO" id="GO:0009535">
    <property type="term" value="C:chloroplast thylakoid membrane"/>
    <property type="evidence" value="ECO:0007669"/>
    <property type="project" value="TreeGrafter"/>
</dbReference>
<dbReference type="Gene3D" id="1.25.40.10">
    <property type="entry name" value="Tetratricopeptide repeat domain"/>
    <property type="match status" value="1"/>
</dbReference>
<dbReference type="PANTHER" id="PTHR26312">
    <property type="entry name" value="TETRATRICOPEPTIDE REPEAT PROTEIN 5"/>
    <property type="match status" value="1"/>
</dbReference>
<evidence type="ECO:0000313" key="3">
    <source>
        <dbReference type="Proteomes" id="UP001189624"/>
    </source>
</evidence>
<protein>
    <recommendedName>
        <fullName evidence="4">Protein SLOW GREEN 1, chloroplastic</fullName>
    </recommendedName>
</protein>
<dbReference type="InterPro" id="IPR011990">
    <property type="entry name" value="TPR-like_helical_dom_sf"/>
</dbReference>